<dbReference type="AlphaFoldDB" id="A0A834VVC5"/>
<evidence type="ECO:0000313" key="3">
    <source>
        <dbReference type="Proteomes" id="UP000245464"/>
    </source>
</evidence>
<organism evidence="2 3">
    <name type="scientific">Pyrenophora tritici-repentis</name>
    <dbReference type="NCBI Taxonomy" id="45151"/>
    <lineage>
        <taxon>Eukaryota</taxon>
        <taxon>Fungi</taxon>
        <taxon>Dikarya</taxon>
        <taxon>Ascomycota</taxon>
        <taxon>Pezizomycotina</taxon>
        <taxon>Dothideomycetes</taxon>
        <taxon>Pleosporomycetidae</taxon>
        <taxon>Pleosporales</taxon>
        <taxon>Pleosporineae</taxon>
        <taxon>Pleosporaceae</taxon>
        <taxon>Pyrenophora</taxon>
    </lineage>
</organism>
<comment type="caution">
    <text evidence="2">The sequence shown here is derived from an EMBL/GenBank/DDBJ whole genome shotgun (WGS) entry which is preliminary data.</text>
</comment>
<dbReference type="KEGG" id="ptrr:90954269"/>
<dbReference type="GeneID" id="90954269"/>
<reference evidence="2 3" key="1">
    <citation type="journal article" date="2018" name="BMC Genomics">
        <title>Comparative genomics of the wheat fungal pathogen Pyrenophora tritici-repentis reveals chromosomal variations and genome plasticity.</title>
        <authorList>
            <person name="Moolhuijzen P."/>
            <person name="See P.T."/>
            <person name="Hane J.K."/>
            <person name="Shi G."/>
            <person name="Liu Z."/>
            <person name="Oliver R.P."/>
            <person name="Moffat C.S."/>
        </authorList>
    </citation>
    <scope>NUCLEOTIDE SEQUENCE [LARGE SCALE GENOMIC DNA]</scope>
    <source>
        <strain evidence="2">M4</strain>
    </source>
</reference>
<proteinExistence type="predicted"/>
<name>A0A834VVC5_9PLEO</name>
<evidence type="ECO:0000313" key="2">
    <source>
        <dbReference type="EMBL" id="KAF7578046.1"/>
    </source>
</evidence>
<feature type="chain" id="PRO_5032502331" evidence="1">
    <location>
        <begin position="20"/>
        <end position="99"/>
    </location>
</feature>
<dbReference type="Proteomes" id="UP000245464">
    <property type="component" value="Chromosome 1"/>
</dbReference>
<evidence type="ECO:0000256" key="1">
    <source>
        <dbReference type="SAM" id="SignalP"/>
    </source>
</evidence>
<dbReference type="RefSeq" id="XP_065965747.1">
    <property type="nucleotide sequence ID" value="XM_066103545.1"/>
</dbReference>
<sequence length="99" mass="10528">MKVAALLFLLLTIPALLPAFQSFGQSKCPDHGAYASALSAELVQYGARAQRLVNLCGAVTAPTPLAPWRYHEGRCIQVWCGSAVVRSAAQPDPSQHGLP</sequence>
<dbReference type="EMBL" id="NQIK02000001">
    <property type="protein sequence ID" value="KAF7578046.1"/>
    <property type="molecule type" value="Genomic_DNA"/>
</dbReference>
<feature type="signal peptide" evidence="1">
    <location>
        <begin position="1"/>
        <end position="19"/>
    </location>
</feature>
<accession>A0A834VVC5</accession>
<keyword evidence="1" id="KW-0732">Signal</keyword>
<protein>
    <submittedName>
        <fullName evidence="2">Uncharacterized protein</fullName>
    </submittedName>
</protein>
<gene>
    <name evidence="2" type="ORF">PtrM4_022860</name>
</gene>